<gene>
    <name evidence="2" type="ORF">STAS_09786</name>
</gene>
<reference evidence="3" key="1">
    <citation type="journal article" date="2019" name="Curr. Biol.">
        <title>Genome Sequence of Striga asiatica Provides Insight into the Evolution of Plant Parasitism.</title>
        <authorList>
            <person name="Yoshida S."/>
            <person name="Kim S."/>
            <person name="Wafula E.K."/>
            <person name="Tanskanen J."/>
            <person name="Kim Y.M."/>
            <person name="Honaas L."/>
            <person name="Yang Z."/>
            <person name="Spallek T."/>
            <person name="Conn C.E."/>
            <person name="Ichihashi Y."/>
            <person name="Cheong K."/>
            <person name="Cui S."/>
            <person name="Der J.P."/>
            <person name="Gundlach H."/>
            <person name="Jiao Y."/>
            <person name="Hori C."/>
            <person name="Ishida J.K."/>
            <person name="Kasahara H."/>
            <person name="Kiba T."/>
            <person name="Kim M.S."/>
            <person name="Koo N."/>
            <person name="Laohavisit A."/>
            <person name="Lee Y.H."/>
            <person name="Lumba S."/>
            <person name="McCourt P."/>
            <person name="Mortimer J.C."/>
            <person name="Mutuku J.M."/>
            <person name="Nomura T."/>
            <person name="Sasaki-Sekimoto Y."/>
            <person name="Seto Y."/>
            <person name="Wang Y."/>
            <person name="Wakatake T."/>
            <person name="Sakakibara H."/>
            <person name="Demura T."/>
            <person name="Yamaguchi S."/>
            <person name="Yoneyama K."/>
            <person name="Manabe R.I."/>
            <person name="Nelson D.C."/>
            <person name="Schulman A.H."/>
            <person name="Timko M.P."/>
            <person name="dePamphilis C.W."/>
            <person name="Choi D."/>
            <person name="Shirasu K."/>
        </authorList>
    </citation>
    <scope>NUCLEOTIDE SEQUENCE [LARGE SCALE GENOMIC DNA]</scope>
    <source>
        <strain evidence="3">cv. UVA1</strain>
    </source>
</reference>
<feature type="domain" description="F-box associated beta-propeller type 3" evidence="1">
    <location>
        <begin position="108"/>
        <end position="332"/>
    </location>
</feature>
<evidence type="ECO:0000259" key="1">
    <source>
        <dbReference type="Pfam" id="PF08268"/>
    </source>
</evidence>
<dbReference type="Pfam" id="PF08268">
    <property type="entry name" value="FBA_3"/>
    <property type="match status" value="1"/>
</dbReference>
<dbReference type="OrthoDB" id="5314306at2759"/>
<evidence type="ECO:0000313" key="3">
    <source>
        <dbReference type="Proteomes" id="UP000325081"/>
    </source>
</evidence>
<organism evidence="2 3">
    <name type="scientific">Striga asiatica</name>
    <name type="common">Asiatic witchweed</name>
    <name type="synonym">Buchnera asiatica</name>
    <dbReference type="NCBI Taxonomy" id="4170"/>
    <lineage>
        <taxon>Eukaryota</taxon>
        <taxon>Viridiplantae</taxon>
        <taxon>Streptophyta</taxon>
        <taxon>Embryophyta</taxon>
        <taxon>Tracheophyta</taxon>
        <taxon>Spermatophyta</taxon>
        <taxon>Magnoliopsida</taxon>
        <taxon>eudicotyledons</taxon>
        <taxon>Gunneridae</taxon>
        <taxon>Pentapetalae</taxon>
        <taxon>asterids</taxon>
        <taxon>lamiids</taxon>
        <taxon>Lamiales</taxon>
        <taxon>Orobanchaceae</taxon>
        <taxon>Buchnereae</taxon>
        <taxon>Striga</taxon>
    </lineage>
</organism>
<dbReference type="NCBIfam" id="TIGR01640">
    <property type="entry name" value="F_box_assoc_1"/>
    <property type="match status" value="1"/>
</dbReference>
<dbReference type="PANTHER" id="PTHR31111">
    <property type="entry name" value="BNAA05G37150D PROTEIN-RELATED"/>
    <property type="match status" value="1"/>
</dbReference>
<evidence type="ECO:0000313" key="2">
    <source>
        <dbReference type="EMBL" id="GER33625.1"/>
    </source>
</evidence>
<dbReference type="PANTHER" id="PTHR31111:SF136">
    <property type="entry name" value="F-BOX ASSOCIATED DOMAIN-CONTAINING PROTEIN"/>
    <property type="match status" value="1"/>
</dbReference>
<accession>A0A5A7PL77</accession>
<dbReference type="EMBL" id="BKCP01004750">
    <property type="protein sequence ID" value="GER33625.1"/>
    <property type="molecule type" value="Genomic_DNA"/>
</dbReference>
<keyword evidence="3" id="KW-1185">Reference proteome</keyword>
<dbReference type="Proteomes" id="UP000325081">
    <property type="component" value="Unassembled WGS sequence"/>
</dbReference>
<dbReference type="InterPro" id="IPR017451">
    <property type="entry name" value="F-box-assoc_interact_dom"/>
</dbReference>
<name>A0A5A7PL77_STRAF</name>
<proteinExistence type="predicted"/>
<dbReference type="AlphaFoldDB" id="A0A5A7PL77"/>
<comment type="caution">
    <text evidence="2">The sequence shown here is derived from an EMBL/GenBank/DDBJ whole genome shotgun (WGS) entry which is preliminary data.</text>
</comment>
<dbReference type="InterPro" id="IPR013187">
    <property type="entry name" value="F-box-assoc_dom_typ3"/>
</dbReference>
<sequence>MALRKLAAAAVFVELKHRTSPPVIAMSRILHRDPSPGIRRFSTPAHGPAVLGRNMEQNNINSNGAAEDNLIFVVDRKNNNLSLLSIENKSLQLVVLGSEDEGITTPSKLLWDPATDEVRPIPQFPVNPHLPVEYSLDFLWGVGFDPSSGDCKVVRASHLDYGGREPREFRGELLSVGTGSWKEIEFPYDYEDLFSISKYCILISGFCYWHGYLFDSDCHIIITFDFGRGEFPADHIPFPNEHTHPKMVLAEYHGLLAVILQDYGIYKDSLRVEIWVWSNGDRSWSHLSTFHVPADVDVKEVVGLYNNDKVILLDSKGAILLYDCRTSELESFGVIRDYKHDSKYDSFRVYPYYSKSKPT</sequence>
<protein>
    <submittedName>
        <fullName evidence="2">F-box family protein</fullName>
    </submittedName>
</protein>